<dbReference type="SUPFAM" id="SSF47413">
    <property type="entry name" value="lambda repressor-like DNA-binding domains"/>
    <property type="match status" value="1"/>
</dbReference>
<dbReference type="PROSITE" id="PS50932">
    <property type="entry name" value="HTH_LACI_2"/>
    <property type="match status" value="1"/>
</dbReference>
<evidence type="ECO:0000256" key="2">
    <source>
        <dbReference type="ARBA" id="ARBA00023015"/>
    </source>
</evidence>
<evidence type="ECO:0000313" key="6">
    <source>
        <dbReference type="EMBL" id="PXW97502.1"/>
    </source>
</evidence>
<dbReference type="GO" id="GO:0000976">
    <property type="term" value="F:transcription cis-regulatory region binding"/>
    <property type="evidence" value="ECO:0007669"/>
    <property type="project" value="TreeGrafter"/>
</dbReference>
<dbReference type="Pfam" id="PF13377">
    <property type="entry name" value="Peripla_BP_3"/>
    <property type="match status" value="1"/>
</dbReference>
<gene>
    <name evidence="6" type="ORF">C7444_104104</name>
</gene>
<evidence type="ECO:0000256" key="4">
    <source>
        <dbReference type="ARBA" id="ARBA00023163"/>
    </source>
</evidence>
<dbReference type="InterPro" id="IPR046335">
    <property type="entry name" value="LacI/GalR-like_sensor"/>
</dbReference>
<name>A0A318HAI3_9BURK</name>
<evidence type="ECO:0000259" key="5">
    <source>
        <dbReference type="PROSITE" id="PS50932"/>
    </source>
</evidence>
<dbReference type="PROSITE" id="PS00356">
    <property type="entry name" value="HTH_LACI_1"/>
    <property type="match status" value="1"/>
</dbReference>
<dbReference type="CDD" id="cd01392">
    <property type="entry name" value="HTH_LacI"/>
    <property type="match status" value="1"/>
</dbReference>
<dbReference type="CDD" id="cd06267">
    <property type="entry name" value="PBP1_LacI_sugar_binding-like"/>
    <property type="match status" value="1"/>
</dbReference>
<evidence type="ECO:0000256" key="1">
    <source>
        <dbReference type="ARBA" id="ARBA00022491"/>
    </source>
</evidence>
<proteinExistence type="predicted"/>
<reference evidence="6 7" key="1">
    <citation type="submission" date="2018-05" db="EMBL/GenBank/DDBJ databases">
        <title>Genomic Encyclopedia of Type Strains, Phase IV (KMG-IV): sequencing the most valuable type-strain genomes for metagenomic binning, comparative biology and taxonomic classification.</title>
        <authorList>
            <person name="Goeker M."/>
        </authorList>
    </citation>
    <scope>NUCLEOTIDE SEQUENCE [LARGE SCALE GENOMIC DNA]</scope>
    <source>
        <strain evidence="6 7">DSM 566</strain>
    </source>
</reference>
<dbReference type="Pfam" id="PF00356">
    <property type="entry name" value="LacI"/>
    <property type="match status" value="1"/>
</dbReference>
<dbReference type="RefSeq" id="WP_110399900.1">
    <property type="nucleotide sequence ID" value="NZ_QJJS01000004.1"/>
</dbReference>
<feature type="domain" description="HTH lacI-type" evidence="5">
    <location>
        <begin position="13"/>
        <end position="67"/>
    </location>
</feature>
<dbReference type="OrthoDB" id="269117at2"/>
<keyword evidence="4" id="KW-0804">Transcription</keyword>
<protein>
    <submittedName>
        <fullName evidence="6">LacI family transcriptional regulator</fullName>
    </submittedName>
</protein>
<dbReference type="SUPFAM" id="SSF53822">
    <property type="entry name" value="Periplasmic binding protein-like I"/>
    <property type="match status" value="1"/>
</dbReference>
<keyword evidence="1" id="KW-0678">Repressor</keyword>
<dbReference type="Gene3D" id="1.10.260.40">
    <property type="entry name" value="lambda repressor-like DNA-binding domains"/>
    <property type="match status" value="1"/>
</dbReference>
<dbReference type="EMBL" id="QJJS01000004">
    <property type="protein sequence ID" value="PXW97502.1"/>
    <property type="molecule type" value="Genomic_DNA"/>
</dbReference>
<dbReference type="Gene3D" id="3.40.50.2300">
    <property type="match status" value="2"/>
</dbReference>
<dbReference type="SMART" id="SM00354">
    <property type="entry name" value="HTH_LACI"/>
    <property type="match status" value="1"/>
</dbReference>
<accession>A0A318HAI3</accession>
<organism evidence="6 7">
    <name type="scientific">Sphaerotilus hippei</name>
    <dbReference type="NCBI Taxonomy" id="744406"/>
    <lineage>
        <taxon>Bacteria</taxon>
        <taxon>Pseudomonadati</taxon>
        <taxon>Pseudomonadota</taxon>
        <taxon>Betaproteobacteria</taxon>
        <taxon>Burkholderiales</taxon>
        <taxon>Sphaerotilaceae</taxon>
        <taxon>Sphaerotilus</taxon>
    </lineage>
</organism>
<dbReference type="InterPro" id="IPR028082">
    <property type="entry name" value="Peripla_BP_I"/>
</dbReference>
<evidence type="ECO:0000313" key="7">
    <source>
        <dbReference type="Proteomes" id="UP000247811"/>
    </source>
</evidence>
<dbReference type="AlphaFoldDB" id="A0A318HAI3"/>
<dbReference type="PANTHER" id="PTHR30146">
    <property type="entry name" value="LACI-RELATED TRANSCRIPTIONAL REPRESSOR"/>
    <property type="match status" value="1"/>
</dbReference>
<dbReference type="InterPro" id="IPR000843">
    <property type="entry name" value="HTH_LacI"/>
</dbReference>
<dbReference type="Proteomes" id="UP000247811">
    <property type="component" value="Unassembled WGS sequence"/>
</dbReference>
<keyword evidence="3" id="KW-0238">DNA-binding</keyword>
<comment type="caution">
    <text evidence="6">The sequence shown here is derived from an EMBL/GenBank/DDBJ whole genome shotgun (WGS) entry which is preliminary data.</text>
</comment>
<keyword evidence="7" id="KW-1185">Reference proteome</keyword>
<dbReference type="InterPro" id="IPR010982">
    <property type="entry name" value="Lambda_DNA-bd_dom_sf"/>
</dbReference>
<keyword evidence="2" id="KW-0805">Transcription regulation</keyword>
<dbReference type="PANTHER" id="PTHR30146:SF148">
    <property type="entry name" value="HTH-TYPE TRANSCRIPTIONAL REPRESSOR PURR-RELATED"/>
    <property type="match status" value="1"/>
</dbReference>
<sequence length="347" mass="36735">MKKARAAAAPAQTTVYDLAEKAGVSAMTVSRALSGNGYVAKATRARVLAAAEEMGYFPNIAAKGLKRTRTHVLGMLVNELHSPYLAQIVSAVSLATRRHRMDLFIGLTAHDPDDDSPPAIKHMLSGLCDGLLLALPRSRQLIETVERSGLPAVLLDYSRSGTTLDIVRGDNHDSAKAAVDHLLSLGHRRIAFIAGTSHTGQSPERQRGYLDSLKAAGLAGDPALIVQGGFDQAQAFERTRQLLALSVPPTAVFAASDEMAFGAMDAVRTLGLRVPDDVSIVGYDDIPPSMHTQPGLTTVRQSTTEIAEAAVRLLLQRIDDPVPAAAPIEFASQLVIRGSTGPSPSPG</sequence>
<evidence type="ECO:0000256" key="3">
    <source>
        <dbReference type="ARBA" id="ARBA00023125"/>
    </source>
</evidence>
<dbReference type="GO" id="GO:0003700">
    <property type="term" value="F:DNA-binding transcription factor activity"/>
    <property type="evidence" value="ECO:0007669"/>
    <property type="project" value="TreeGrafter"/>
</dbReference>